<evidence type="ECO:0000256" key="2">
    <source>
        <dbReference type="SAM" id="Phobius"/>
    </source>
</evidence>
<feature type="signal peptide" evidence="3">
    <location>
        <begin position="1"/>
        <end position="22"/>
    </location>
</feature>
<keyword evidence="2" id="KW-0472">Membrane</keyword>
<dbReference type="InterPro" id="IPR003599">
    <property type="entry name" value="Ig_sub"/>
</dbReference>
<feature type="region of interest" description="Disordered" evidence="1">
    <location>
        <begin position="201"/>
        <end position="246"/>
    </location>
</feature>
<evidence type="ECO:0000256" key="3">
    <source>
        <dbReference type="SAM" id="SignalP"/>
    </source>
</evidence>
<reference evidence="6" key="2">
    <citation type="submission" date="2025-08" db="UniProtKB">
        <authorList>
            <consortium name="Ensembl"/>
        </authorList>
    </citation>
    <scope>IDENTIFICATION</scope>
</reference>
<evidence type="ECO:0000259" key="5">
    <source>
        <dbReference type="SMART" id="SM00409"/>
    </source>
</evidence>
<dbReference type="Ensembl" id="ENSGACT00000044316.1">
    <property type="protein sequence ID" value="ENSGACP00000069711.1"/>
    <property type="gene ID" value="ENSGACG00000023601.1"/>
</dbReference>
<feature type="domain" description="Immunoglobulin" evidence="5">
    <location>
        <begin position="24"/>
        <end position="136"/>
    </location>
</feature>
<dbReference type="GO" id="GO:0016020">
    <property type="term" value="C:membrane"/>
    <property type="evidence" value="ECO:0007669"/>
    <property type="project" value="InterPro"/>
</dbReference>
<dbReference type="GO" id="GO:0002250">
    <property type="term" value="P:adaptive immune response"/>
    <property type="evidence" value="ECO:0007669"/>
    <property type="project" value="InterPro"/>
</dbReference>
<evidence type="ECO:0000259" key="4">
    <source>
        <dbReference type="SMART" id="SM00406"/>
    </source>
</evidence>
<evidence type="ECO:0008006" key="8">
    <source>
        <dbReference type="Google" id="ProtNLM"/>
    </source>
</evidence>
<evidence type="ECO:0000256" key="1">
    <source>
        <dbReference type="SAM" id="MobiDB-lite"/>
    </source>
</evidence>
<keyword evidence="2" id="KW-0812">Transmembrane</keyword>
<dbReference type="SMART" id="SM00406">
    <property type="entry name" value="IGv"/>
    <property type="match status" value="1"/>
</dbReference>
<name>A0AAQ4S5K3_GASAC</name>
<dbReference type="InterPro" id="IPR013106">
    <property type="entry name" value="Ig_V-set"/>
</dbReference>
<feature type="chain" id="PRO_5042905316" description="Ig-like domain-containing protein" evidence="3">
    <location>
        <begin position="23"/>
        <end position="246"/>
    </location>
</feature>
<dbReference type="AlphaFoldDB" id="A0AAQ4S5K3"/>
<dbReference type="GO" id="GO:0038023">
    <property type="term" value="F:signaling receptor activity"/>
    <property type="evidence" value="ECO:0007669"/>
    <property type="project" value="InterPro"/>
</dbReference>
<keyword evidence="7" id="KW-1185">Reference proteome</keyword>
<dbReference type="InterPro" id="IPR013783">
    <property type="entry name" value="Ig-like_fold"/>
</dbReference>
<dbReference type="Gene3D" id="2.60.40.10">
    <property type="entry name" value="Immunoglobulins"/>
    <property type="match status" value="1"/>
</dbReference>
<dbReference type="InterPro" id="IPR039090">
    <property type="entry name" value="CD7"/>
</dbReference>
<dbReference type="GeneTree" id="ENSGT00530000069385"/>
<dbReference type="Proteomes" id="UP000007635">
    <property type="component" value="Chromosome IX"/>
</dbReference>
<keyword evidence="3" id="KW-0732">Signal</keyword>
<reference evidence="6" key="3">
    <citation type="submission" date="2025-09" db="UniProtKB">
        <authorList>
            <consortium name="Ensembl"/>
        </authorList>
    </citation>
    <scope>IDENTIFICATION</scope>
</reference>
<dbReference type="PANTHER" id="PTHR15343:SF0">
    <property type="entry name" value="T-CELL ANTIGEN CD7"/>
    <property type="match status" value="1"/>
</dbReference>
<feature type="transmembrane region" description="Helical" evidence="2">
    <location>
        <begin position="149"/>
        <end position="172"/>
    </location>
</feature>
<reference evidence="6 7" key="1">
    <citation type="journal article" date="2021" name="G3 (Bethesda)">
        <title>Improved contiguity of the threespine stickleback genome using long-read sequencing.</title>
        <authorList>
            <person name="Nath S."/>
            <person name="Shaw D.E."/>
            <person name="White M.A."/>
        </authorList>
    </citation>
    <scope>NUCLEOTIDE SEQUENCE [LARGE SCALE GENOMIC DNA]</scope>
    <source>
        <strain evidence="6 7">Lake Benthic</strain>
    </source>
</reference>
<proteinExistence type="predicted"/>
<keyword evidence="2" id="KW-1133">Transmembrane helix</keyword>
<dbReference type="SUPFAM" id="SSF48726">
    <property type="entry name" value="Immunoglobulin"/>
    <property type="match status" value="1"/>
</dbReference>
<organism evidence="6 7">
    <name type="scientific">Gasterosteus aculeatus aculeatus</name>
    <name type="common">three-spined stickleback</name>
    <dbReference type="NCBI Taxonomy" id="481459"/>
    <lineage>
        <taxon>Eukaryota</taxon>
        <taxon>Metazoa</taxon>
        <taxon>Chordata</taxon>
        <taxon>Craniata</taxon>
        <taxon>Vertebrata</taxon>
        <taxon>Euteleostomi</taxon>
        <taxon>Actinopterygii</taxon>
        <taxon>Neopterygii</taxon>
        <taxon>Teleostei</taxon>
        <taxon>Neoteleostei</taxon>
        <taxon>Acanthomorphata</taxon>
        <taxon>Eupercaria</taxon>
        <taxon>Perciformes</taxon>
        <taxon>Cottioidei</taxon>
        <taxon>Gasterosteales</taxon>
        <taxon>Gasterosteidae</taxon>
        <taxon>Gasterosteus</taxon>
    </lineage>
</organism>
<sequence>MTKVAPLWALLIFITQTGSVRSDMVFLQRNEGDSVLLPCAVEPRESPPFGVYLKRHWLRPREVLFKHVGHEHTVDNGEDKGRIKVSGDANLHALNVTISQLSAADTDRYVCEFIVATVSSEDERRPGSSEFFLLVTAGGQCGCSNYSTLLYALSSAVVILVLLLALLFVVFYNGKARSSSTLKSHPQAPIYEEMTGLQAFGRKPQPRHLEEQASSEYTNCQQKKSCPENHYESPSGALGPRSDAQK</sequence>
<dbReference type="PANTHER" id="PTHR15343">
    <property type="entry name" value="CD7"/>
    <property type="match status" value="1"/>
</dbReference>
<dbReference type="Pfam" id="PF07686">
    <property type="entry name" value="V-set"/>
    <property type="match status" value="1"/>
</dbReference>
<feature type="domain" description="Immunoglobulin V-set" evidence="4">
    <location>
        <begin position="34"/>
        <end position="113"/>
    </location>
</feature>
<dbReference type="InterPro" id="IPR036179">
    <property type="entry name" value="Ig-like_dom_sf"/>
</dbReference>
<accession>A0AAQ4S5K3</accession>
<evidence type="ECO:0000313" key="6">
    <source>
        <dbReference type="Ensembl" id="ENSGACP00000069711.1"/>
    </source>
</evidence>
<dbReference type="SMART" id="SM00409">
    <property type="entry name" value="IG"/>
    <property type="match status" value="1"/>
</dbReference>
<feature type="compositionally biased region" description="Polar residues" evidence="1">
    <location>
        <begin position="212"/>
        <end position="224"/>
    </location>
</feature>
<evidence type="ECO:0000313" key="7">
    <source>
        <dbReference type="Proteomes" id="UP000007635"/>
    </source>
</evidence>
<protein>
    <recommendedName>
        <fullName evidence="8">Ig-like domain-containing protein</fullName>
    </recommendedName>
</protein>